<dbReference type="BioCyc" id="CORYNE:G18NG-11471-MONOMER"/>
<name>Q8NPD4_CORGL</name>
<keyword evidence="2" id="KW-1185">Reference proteome</keyword>
<dbReference type="KEGG" id="cgl:Cgl1879"/>
<dbReference type="EMBL" id="BA000036">
    <property type="protein sequence ID" value="BAB99272.1"/>
    <property type="molecule type" value="Genomic_DNA"/>
</dbReference>
<protein>
    <submittedName>
        <fullName evidence="1">Uncharacterized protein</fullName>
    </submittedName>
</protein>
<reference evidence="2" key="1">
    <citation type="journal article" date="2003" name="Appl. Microbiol. Biotechnol.">
        <title>The Corynebacterium glutamicum genome: features and impacts on biotechnological processes.</title>
        <authorList>
            <person name="Ikeda M."/>
            <person name="Nakagawa S."/>
        </authorList>
    </citation>
    <scope>NUCLEOTIDE SEQUENCE [LARGE SCALE GENOMIC DNA]</scope>
    <source>
        <strain evidence="2">ATCC 13032 / DSM 20300 / BCRC 11384 / JCM 1318 / LMG 3730 / NCIMB 10025</strain>
    </source>
</reference>
<dbReference type="AlphaFoldDB" id="Q8NPD4"/>
<gene>
    <name evidence="1" type="ordered locus">Cgl1879</name>
</gene>
<proteinExistence type="predicted"/>
<dbReference type="OrthoDB" id="9872086at2"/>
<evidence type="ECO:0000313" key="2">
    <source>
        <dbReference type="Proteomes" id="UP000000582"/>
    </source>
</evidence>
<evidence type="ECO:0000313" key="1">
    <source>
        <dbReference type="EMBL" id="BAB99272.1"/>
    </source>
</evidence>
<dbReference type="PATRIC" id="fig|196627.13.peg.1816"/>
<accession>Q8NPD4</accession>
<dbReference type="Proteomes" id="UP000000582">
    <property type="component" value="Chromosome"/>
</dbReference>
<organism evidence="1 2">
    <name type="scientific">Corynebacterium glutamicum (strain ATCC 13032 / DSM 20300 / JCM 1318 / BCRC 11384 / CCUG 27702 / LMG 3730 / NBRC 12168 / NCIMB 10025 / NRRL B-2784 / 534)</name>
    <dbReference type="NCBI Taxonomy" id="196627"/>
    <lineage>
        <taxon>Bacteria</taxon>
        <taxon>Bacillati</taxon>
        <taxon>Actinomycetota</taxon>
        <taxon>Actinomycetes</taxon>
        <taxon>Mycobacteriales</taxon>
        <taxon>Corynebacteriaceae</taxon>
        <taxon>Corynebacterium</taxon>
    </lineage>
</organism>
<dbReference type="HOGENOM" id="CLU_170169_0_0_11"/>
<sequence length="114" mass="12990">MARYQLDPAATPWRTCRQDRRLNSIIKHTLKIRTLIMATHRVHFVATASAYIDVEADSPEDAIEKAYDLAGDLPGLIADNEFDLGEWEVQADVQWPDNSVPREQRLEEGVDLLD</sequence>